<proteinExistence type="predicted"/>
<organism evidence="2 3">
    <name type="scientific">Rhodotorula diobovata</name>
    <dbReference type="NCBI Taxonomy" id="5288"/>
    <lineage>
        <taxon>Eukaryota</taxon>
        <taxon>Fungi</taxon>
        <taxon>Dikarya</taxon>
        <taxon>Basidiomycota</taxon>
        <taxon>Pucciniomycotina</taxon>
        <taxon>Microbotryomycetes</taxon>
        <taxon>Sporidiobolales</taxon>
        <taxon>Sporidiobolaceae</taxon>
        <taxon>Rhodotorula</taxon>
    </lineage>
</organism>
<evidence type="ECO:0000313" key="2">
    <source>
        <dbReference type="EMBL" id="TNY21772.1"/>
    </source>
</evidence>
<sequence length="420" mass="46970">MVRRRRAQASRPALLRARRVARGGRPGPSQDVRLLSLLRGPQRSPGRSVCRDRSISFLSFPHFSPCSRREAFLFSAPMADFRLCTRGGNREPFHAGALDERSGLVDIVPDGLVSAWYEDPATTVFQRVLGGEVKVMEVPAELYYDTEKRWSWKQVILKVNETHGGDHASGPFPPSLAKIDNWAALIPLPLVLEAFDRLYNELLAPGLEARTHQVEAFALLLLDLGFAPGTTATACSSVQLAHMTQWLEVHCEHAVRLFLWSFAHVYVNARAAAAAAARHPVRWANRLERLNISQGSPAWESYVRHLEANDGLRLANLFPRKASYFSGHVAPELLVSPVLTDLYLTLHPFKQRPPHHRPTRCAPAHALGSRARLTQLRFAASLRHRRHSRLPRAGSRSVSSTTRDLGRRQSRAPRCPLAPV</sequence>
<reference evidence="2 3" key="1">
    <citation type="submission" date="2019-03" db="EMBL/GenBank/DDBJ databases">
        <title>Rhodosporidium diobovatum UCD-FST 08-225 genome sequencing, assembly, and annotation.</title>
        <authorList>
            <person name="Fakankun I.U."/>
            <person name="Fristensky B."/>
            <person name="Levin D.B."/>
        </authorList>
    </citation>
    <scope>NUCLEOTIDE SEQUENCE [LARGE SCALE GENOMIC DNA]</scope>
    <source>
        <strain evidence="2 3">UCD-FST 08-225</strain>
    </source>
</reference>
<dbReference type="EMBL" id="SOZI01000037">
    <property type="protein sequence ID" value="TNY21772.1"/>
    <property type="molecule type" value="Genomic_DNA"/>
</dbReference>
<comment type="caution">
    <text evidence="2">The sequence shown here is derived from an EMBL/GenBank/DDBJ whole genome shotgun (WGS) entry which is preliminary data.</text>
</comment>
<accession>A0A5C5G014</accession>
<keyword evidence="3" id="KW-1185">Reference proteome</keyword>
<evidence type="ECO:0000256" key="1">
    <source>
        <dbReference type="SAM" id="MobiDB-lite"/>
    </source>
</evidence>
<name>A0A5C5G014_9BASI</name>
<protein>
    <submittedName>
        <fullName evidence="2">Uncharacterized protein</fullName>
    </submittedName>
</protein>
<gene>
    <name evidence="2" type="ORF">DMC30DRAFT_183037</name>
</gene>
<feature type="region of interest" description="Disordered" evidence="1">
    <location>
        <begin position="383"/>
        <end position="420"/>
    </location>
</feature>
<dbReference type="AlphaFoldDB" id="A0A5C5G014"/>
<dbReference type="Proteomes" id="UP000311382">
    <property type="component" value="Unassembled WGS sequence"/>
</dbReference>
<evidence type="ECO:0000313" key="3">
    <source>
        <dbReference type="Proteomes" id="UP000311382"/>
    </source>
</evidence>